<evidence type="ECO:0000313" key="3">
    <source>
        <dbReference type="EMBL" id="KMT22997.1"/>
    </source>
</evidence>
<gene>
    <name evidence="3" type="ORF">CLCY_7c00440</name>
</gene>
<dbReference type="STRING" id="1121307.CLCY_7c00440"/>
<dbReference type="OrthoDB" id="5181253at2"/>
<protein>
    <submittedName>
        <fullName evidence="3">Bacteriophage tail assembly protein</fullName>
    </submittedName>
</protein>
<evidence type="ECO:0000259" key="2">
    <source>
        <dbReference type="Pfam" id="PF20454"/>
    </source>
</evidence>
<dbReference type="PATRIC" id="fig|1121307.3.peg.2326"/>
<feature type="domain" description="Phage terminase large subunit GpA ATPase" evidence="1">
    <location>
        <begin position="46"/>
        <end position="283"/>
    </location>
</feature>
<dbReference type="GO" id="GO:0016887">
    <property type="term" value="F:ATP hydrolysis activity"/>
    <property type="evidence" value="ECO:0007669"/>
    <property type="project" value="InterPro"/>
</dbReference>
<reference evidence="3 4" key="1">
    <citation type="submission" date="2015-06" db="EMBL/GenBank/DDBJ databases">
        <title>Draft genome sequence of the purine-degrading Clostridium cylindrosporum HC-1 (DSM 605).</title>
        <authorList>
            <person name="Poehlein A."/>
            <person name="Schiel-Bengelsdorf B."/>
            <person name="Bengelsdorf F."/>
            <person name="Daniel R."/>
            <person name="Duerre P."/>
        </authorList>
    </citation>
    <scope>NUCLEOTIDE SEQUENCE [LARGE SCALE GENOMIC DNA]</scope>
    <source>
        <strain evidence="3 4">DSM 605</strain>
    </source>
</reference>
<proteinExistence type="inferred from homology"/>
<sequence length="610" mass="69513">MTRNMKKIRNRTLTLFKNISSILAPPPVLTISEWADNYRMLSSEASAEAGRWRTDRAPYQRGMMDAISDNSVETVVIKSSAQVGKSEILLNTIGYYIDYDPSPILLLQPTVDGAKDFSKDRIATMVRDTPAITEKVSDSKAKDSNNTILHKIFPGGHLTLVGANSPAGLASRPIRVLLADEVDRYPVSAGSEGDPLALAEKRTKTFWNKKKVYVSTPTERGVSRIEFEFEDSTQEEWCLPCPCCGRYQPLVWAQIKFDDVTMECKFCKERFKEHEWKAQEGKWVVGNPNASESKRGFHINALASPWERWDTIIKEFKIAKKDKEKLKTWVNTTLGESWEDDEGESTDENTLIKRRETYNAELPEDVLVLTAGVDVQDNRLELEVVGWGVDKENWGIEYKTFYGDLGQSAIWNQLDEYLMKDLYFNDGSSLKISCICIDSGGHYTDEVYKFTKGKEHRRIFAIKGYGGDKPFIGKPSRNNRYKVALFPIGVDLGKENIFLRLKTEFEGPGYSHFPTETEKGYDEVYFKGLCSEKRVLTHTKGVSSFKWIKKSGRRNEPLDVRNYANAAYEILNPNVDMLQKLKRKGDYYSQSPIKGTKKVVKKRRMISKGV</sequence>
<dbReference type="InterPro" id="IPR008866">
    <property type="entry name" value="Phage_lambda_GpA-like"/>
</dbReference>
<accession>A0A0J8DAW9</accession>
<dbReference type="EMBL" id="LFVU01000003">
    <property type="protein sequence ID" value="KMT22997.1"/>
    <property type="molecule type" value="Genomic_DNA"/>
</dbReference>
<name>A0A0J8DAW9_CLOCY</name>
<dbReference type="PANTHER" id="PTHR34413">
    <property type="entry name" value="PROPHAGE TAIL FIBER ASSEMBLY PROTEIN HOMOLOG TFAE-RELATED-RELATED"/>
    <property type="match status" value="1"/>
</dbReference>
<dbReference type="Gene3D" id="3.40.50.300">
    <property type="entry name" value="P-loop containing nucleotide triphosphate hydrolases"/>
    <property type="match status" value="1"/>
</dbReference>
<dbReference type="HAMAP" id="MF_04144">
    <property type="entry name" value="TERL_LAMBDA"/>
    <property type="match status" value="1"/>
</dbReference>
<dbReference type="AlphaFoldDB" id="A0A0J8DAW9"/>
<evidence type="ECO:0000313" key="4">
    <source>
        <dbReference type="Proteomes" id="UP000036756"/>
    </source>
</evidence>
<dbReference type="Pfam" id="PF20454">
    <property type="entry name" value="GpA_nuclease"/>
    <property type="match status" value="1"/>
</dbReference>
<evidence type="ECO:0000259" key="1">
    <source>
        <dbReference type="Pfam" id="PF05876"/>
    </source>
</evidence>
<keyword evidence="4" id="KW-1185">Reference proteome</keyword>
<dbReference type="PANTHER" id="PTHR34413:SF2">
    <property type="entry name" value="PROPHAGE TAIL FIBER ASSEMBLY PROTEIN HOMOLOG TFAE-RELATED"/>
    <property type="match status" value="1"/>
</dbReference>
<dbReference type="GO" id="GO:0004519">
    <property type="term" value="F:endonuclease activity"/>
    <property type="evidence" value="ECO:0007669"/>
    <property type="project" value="InterPro"/>
</dbReference>
<dbReference type="InterPro" id="IPR046454">
    <property type="entry name" value="GpA_endonuclease"/>
</dbReference>
<dbReference type="Proteomes" id="UP000036756">
    <property type="component" value="Unassembled WGS sequence"/>
</dbReference>
<dbReference type="Pfam" id="PF05876">
    <property type="entry name" value="GpA_ATPase"/>
    <property type="match status" value="1"/>
</dbReference>
<dbReference type="InterPro" id="IPR051220">
    <property type="entry name" value="TFA_Chaperone"/>
</dbReference>
<organism evidence="3 4">
    <name type="scientific">Clostridium cylindrosporum DSM 605</name>
    <dbReference type="NCBI Taxonomy" id="1121307"/>
    <lineage>
        <taxon>Bacteria</taxon>
        <taxon>Bacillati</taxon>
        <taxon>Bacillota</taxon>
        <taxon>Clostridia</taxon>
        <taxon>Eubacteriales</taxon>
        <taxon>Clostridiaceae</taxon>
        <taxon>Clostridium</taxon>
    </lineage>
</organism>
<dbReference type="InterPro" id="IPR046453">
    <property type="entry name" value="GpA_ATPase"/>
</dbReference>
<dbReference type="InterPro" id="IPR027417">
    <property type="entry name" value="P-loop_NTPase"/>
</dbReference>
<dbReference type="GO" id="GO:0005524">
    <property type="term" value="F:ATP binding"/>
    <property type="evidence" value="ECO:0007669"/>
    <property type="project" value="InterPro"/>
</dbReference>
<comment type="caution">
    <text evidence="3">The sequence shown here is derived from an EMBL/GenBank/DDBJ whole genome shotgun (WGS) entry which is preliminary data.</text>
</comment>
<feature type="domain" description="Terminase large subunit GpA endonuclease" evidence="2">
    <location>
        <begin position="295"/>
        <end position="574"/>
    </location>
</feature>